<dbReference type="Pfam" id="PF01083">
    <property type="entry name" value="Cutinase"/>
    <property type="match status" value="1"/>
</dbReference>
<evidence type="ECO:0000256" key="1">
    <source>
        <dbReference type="ARBA" id="ARBA00022801"/>
    </source>
</evidence>
<feature type="transmembrane region" description="Helical" evidence="3">
    <location>
        <begin position="282"/>
        <end position="305"/>
    </location>
</feature>
<dbReference type="InterPro" id="IPR029058">
    <property type="entry name" value="AB_hydrolase_fold"/>
</dbReference>
<dbReference type="SUPFAM" id="SSF53474">
    <property type="entry name" value="alpha/beta-Hydrolases"/>
    <property type="match status" value="1"/>
</dbReference>
<accession>A0A6G1JL86</accession>
<dbReference type="EMBL" id="MU005570">
    <property type="protein sequence ID" value="KAF2690919.1"/>
    <property type="molecule type" value="Genomic_DNA"/>
</dbReference>
<dbReference type="AlphaFoldDB" id="A0A6G1JL86"/>
<evidence type="ECO:0000256" key="3">
    <source>
        <dbReference type="SAM" id="Phobius"/>
    </source>
</evidence>
<proteinExistence type="predicted"/>
<protein>
    <submittedName>
        <fullName evidence="5">Carbohydrate esterase family 5 protein</fullName>
    </submittedName>
</protein>
<dbReference type="OrthoDB" id="2586582at2759"/>
<dbReference type="PANTHER" id="PTHR33630:SF13">
    <property type="entry name" value="ACETYLXYLAN ESTERASE"/>
    <property type="match status" value="1"/>
</dbReference>
<keyword evidence="3" id="KW-0472">Membrane</keyword>
<evidence type="ECO:0000256" key="4">
    <source>
        <dbReference type="SAM" id="SignalP"/>
    </source>
</evidence>
<keyword evidence="1" id="KW-0378">Hydrolase</keyword>
<keyword evidence="6" id="KW-1185">Reference proteome</keyword>
<dbReference type="InterPro" id="IPR000675">
    <property type="entry name" value="Cutinase/axe"/>
</dbReference>
<evidence type="ECO:0000313" key="6">
    <source>
        <dbReference type="Proteomes" id="UP000799291"/>
    </source>
</evidence>
<name>A0A6G1JL86_9PLEO</name>
<sequence length="313" mass="34450">MRLPFVLFSLTAAAAAVAQEDEEKRCDGASYKVPCADHPDIMALQTTECQPYHVLLARGTDEKPPGRQGNITKMICERLGGAGNCGWENLDYPATNRFISDDTWCKSADVGAKNGMKQVREYVEKCPDTKMILLGYSQGASIVQDMMGGGGGPAFKCNQSMNSGFIRSEAPGANIAAAATFGTVRKCIGAPYSVKSGRKTEGVATRSEEQCYGLEPYANVLRDYCNENDYICASHGKAPELSFHLTYMTQYSEEIVSFVVDTVTGKKQKSFMPSIHLISDHYWLTGAVFFSLILSWSVLIFWTTIRRRLGQAY</sequence>
<dbReference type="SMART" id="SM01110">
    <property type="entry name" value="Cutinase"/>
    <property type="match status" value="1"/>
</dbReference>
<evidence type="ECO:0000313" key="5">
    <source>
        <dbReference type="EMBL" id="KAF2690919.1"/>
    </source>
</evidence>
<reference evidence="5" key="1">
    <citation type="journal article" date="2020" name="Stud. Mycol.">
        <title>101 Dothideomycetes genomes: a test case for predicting lifestyles and emergence of pathogens.</title>
        <authorList>
            <person name="Haridas S."/>
            <person name="Albert R."/>
            <person name="Binder M."/>
            <person name="Bloem J."/>
            <person name="Labutti K."/>
            <person name="Salamov A."/>
            <person name="Andreopoulos B."/>
            <person name="Baker S."/>
            <person name="Barry K."/>
            <person name="Bills G."/>
            <person name="Bluhm B."/>
            <person name="Cannon C."/>
            <person name="Castanera R."/>
            <person name="Culley D."/>
            <person name="Daum C."/>
            <person name="Ezra D."/>
            <person name="Gonzalez J."/>
            <person name="Henrissat B."/>
            <person name="Kuo A."/>
            <person name="Liang C."/>
            <person name="Lipzen A."/>
            <person name="Lutzoni F."/>
            <person name="Magnuson J."/>
            <person name="Mondo S."/>
            <person name="Nolan M."/>
            <person name="Ohm R."/>
            <person name="Pangilinan J."/>
            <person name="Park H.-J."/>
            <person name="Ramirez L."/>
            <person name="Alfaro M."/>
            <person name="Sun H."/>
            <person name="Tritt A."/>
            <person name="Yoshinaga Y."/>
            <person name="Zwiers L.-H."/>
            <person name="Turgeon B."/>
            <person name="Goodwin S."/>
            <person name="Spatafora J."/>
            <person name="Crous P."/>
            <person name="Grigoriev I."/>
        </authorList>
    </citation>
    <scope>NUCLEOTIDE SEQUENCE</scope>
    <source>
        <strain evidence="5">CBS 122367</strain>
    </source>
</reference>
<gene>
    <name evidence="5" type="ORF">K458DRAFT_326877</name>
</gene>
<dbReference type="Gene3D" id="3.40.50.1820">
    <property type="entry name" value="alpha/beta hydrolase"/>
    <property type="match status" value="1"/>
</dbReference>
<evidence type="ECO:0000256" key="2">
    <source>
        <dbReference type="ARBA" id="ARBA00023157"/>
    </source>
</evidence>
<keyword evidence="3" id="KW-1133">Transmembrane helix</keyword>
<dbReference type="GO" id="GO:0052689">
    <property type="term" value="F:carboxylic ester hydrolase activity"/>
    <property type="evidence" value="ECO:0007669"/>
    <property type="project" value="UniProtKB-ARBA"/>
</dbReference>
<keyword evidence="4" id="KW-0732">Signal</keyword>
<feature type="chain" id="PRO_5026108671" evidence="4">
    <location>
        <begin position="19"/>
        <end position="313"/>
    </location>
</feature>
<dbReference type="Proteomes" id="UP000799291">
    <property type="component" value="Unassembled WGS sequence"/>
</dbReference>
<feature type="signal peptide" evidence="4">
    <location>
        <begin position="1"/>
        <end position="18"/>
    </location>
</feature>
<organism evidence="5 6">
    <name type="scientific">Lentithecium fluviatile CBS 122367</name>
    <dbReference type="NCBI Taxonomy" id="1168545"/>
    <lineage>
        <taxon>Eukaryota</taxon>
        <taxon>Fungi</taxon>
        <taxon>Dikarya</taxon>
        <taxon>Ascomycota</taxon>
        <taxon>Pezizomycotina</taxon>
        <taxon>Dothideomycetes</taxon>
        <taxon>Pleosporomycetidae</taxon>
        <taxon>Pleosporales</taxon>
        <taxon>Massarineae</taxon>
        <taxon>Lentitheciaceae</taxon>
        <taxon>Lentithecium</taxon>
    </lineage>
</organism>
<keyword evidence="2" id="KW-1015">Disulfide bond</keyword>
<dbReference type="PANTHER" id="PTHR33630">
    <property type="entry name" value="CUTINASE RV1984C-RELATED-RELATED"/>
    <property type="match status" value="1"/>
</dbReference>
<keyword evidence="3" id="KW-0812">Transmembrane</keyword>